<feature type="compositionally biased region" description="Basic and acidic residues" evidence="1">
    <location>
        <begin position="66"/>
        <end position="84"/>
    </location>
</feature>
<reference evidence="2" key="1">
    <citation type="journal article" date="2022" name="bioRxiv">
        <title>Sequencing and chromosome-scale assembly of the giantPleurodeles waltlgenome.</title>
        <authorList>
            <person name="Brown T."/>
            <person name="Elewa A."/>
            <person name="Iarovenko S."/>
            <person name="Subramanian E."/>
            <person name="Araus A.J."/>
            <person name="Petzold A."/>
            <person name="Susuki M."/>
            <person name="Suzuki K.-i.T."/>
            <person name="Hayashi T."/>
            <person name="Toyoda A."/>
            <person name="Oliveira C."/>
            <person name="Osipova E."/>
            <person name="Leigh N.D."/>
            <person name="Simon A."/>
            <person name="Yun M.H."/>
        </authorList>
    </citation>
    <scope>NUCLEOTIDE SEQUENCE</scope>
    <source>
        <strain evidence="2">20211129_DDA</strain>
        <tissue evidence="2">Liver</tissue>
    </source>
</reference>
<protein>
    <submittedName>
        <fullName evidence="2">Uncharacterized protein</fullName>
    </submittedName>
</protein>
<feature type="compositionally biased region" description="Basic and acidic residues" evidence="1">
    <location>
        <begin position="35"/>
        <end position="54"/>
    </location>
</feature>
<evidence type="ECO:0000313" key="3">
    <source>
        <dbReference type="Proteomes" id="UP001066276"/>
    </source>
</evidence>
<dbReference type="EMBL" id="JANPWB010000001">
    <property type="protein sequence ID" value="KAJ1217459.1"/>
    <property type="molecule type" value="Genomic_DNA"/>
</dbReference>
<feature type="region of interest" description="Disordered" evidence="1">
    <location>
        <begin position="1"/>
        <end position="129"/>
    </location>
</feature>
<dbReference type="Proteomes" id="UP001066276">
    <property type="component" value="Chromosome 1_1"/>
</dbReference>
<proteinExistence type="predicted"/>
<sequence length="129" mass="13750">MDAIPNPDVLRSGTIQVELPGEEGQREALCTVTKVRGEEKVERRGRDSESDNGERNSSSDGGSEGSKPREREGGGGHWDGRVEKGSGSPGGSLEVKSGTGTRRKTRRQFTGPWPRSGKSVATAGVWGRT</sequence>
<accession>A0AAV7WTQ2</accession>
<comment type="caution">
    <text evidence="2">The sequence shown here is derived from an EMBL/GenBank/DDBJ whole genome shotgun (WGS) entry which is preliminary data.</text>
</comment>
<organism evidence="2 3">
    <name type="scientific">Pleurodeles waltl</name>
    <name type="common">Iberian ribbed newt</name>
    <dbReference type="NCBI Taxonomy" id="8319"/>
    <lineage>
        <taxon>Eukaryota</taxon>
        <taxon>Metazoa</taxon>
        <taxon>Chordata</taxon>
        <taxon>Craniata</taxon>
        <taxon>Vertebrata</taxon>
        <taxon>Euteleostomi</taxon>
        <taxon>Amphibia</taxon>
        <taxon>Batrachia</taxon>
        <taxon>Caudata</taxon>
        <taxon>Salamandroidea</taxon>
        <taxon>Salamandridae</taxon>
        <taxon>Pleurodelinae</taxon>
        <taxon>Pleurodeles</taxon>
    </lineage>
</organism>
<evidence type="ECO:0000256" key="1">
    <source>
        <dbReference type="SAM" id="MobiDB-lite"/>
    </source>
</evidence>
<evidence type="ECO:0000313" key="2">
    <source>
        <dbReference type="EMBL" id="KAJ1217459.1"/>
    </source>
</evidence>
<name>A0AAV7WTQ2_PLEWA</name>
<dbReference type="AlphaFoldDB" id="A0AAV7WTQ2"/>
<gene>
    <name evidence="2" type="ORF">NDU88_005053</name>
</gene>
<keyword evidence="3" id="KW-1185">Reference proteome</keyword>